<dbReference type="Gene3D" id="2.60.40.150">
    <property type="entry name" value="C2 domain"/>
    <property type="match status" value="2"/>
</dbReference>
<accession>A0AA39EYB5</accession>
<evidence type="ECO:0000256" key="3">
    <source>
        <dbReference type="ARBA" id="ARBA00023136"/>
    </source>
</evidence>
<feature type="region of interest" description="Disordered" evidence="4">
    <location>
        <begin position="1737"/>
        <end position="1765"/>
    </location>
</feature>
<organism evidence="6 7">
    <name type="scientific">Microctonus aethiopoides</name>
    <dbReference type="NCBI Taxonomy" id="144406"/>
    <lineage>
        <taxon>Eukaryota</taxon>
        <taxon>Metazoa</taxon>
        <taxon>Ecdysozoa</taxon>
        <taxon>Arthropoda</taxon>
        <taxon>Hexapoda</taxon>
        <taxon>Insecta</taxon>
        <taxon>Pterygota</taxon>
        <taxon>Neoptera</taxon>
        <taxon>Endopterygota</taxon>
        <taxon>Hymenoptera</taxon>
        <taxon>Apocrita</taxon>
        <taxon>Ichneumonoidea</taxon>
        <taxon>Braconidae</taxon>
        <taxon>Euphorinae</taxon>
        <taxon>Microctonus</taxon>
    </lineage>
</organism>
<feature type="domain" description="C2" evidence="5">
    <location>
        <begin position="2510"/>
        <end position="2632"/>
    </location>
</feature>
<feature type="compositionally biased region" description="Basic residues" evidence="4">
    <location>
        <begin position="1552"/>
        <end position="1563"/>
    </location>
</feature>
<keyword evidence="7" id="KW-1185">Reference proteome</keyword>
<dbReference type="SMART" id="SM00239">
    <property type="entry name" value="C2"/>
    <property type="match status" value="2"/>
</dbReference>
<dbReference type="SUPFAM" id="SSF49562">
    <property type="entry name" value="C2 domain (Calcium/lipid-binding domain, CaLB)"/>
    <property type="match status" value="2"/>
</dbReference>
<dbReference type="InterPro" id="IPR035892">
    <property type="entry name" value="C2_domain_sf"/>
</dbReference>
<evidence type="ECO:0000256" key="2">
    <source>
        <dbReference type="ARBA" id="ARBA00022737"/>
    </source>
</evidence>
<dbReference type="GO" id="GO:0042043">
    <property type="term" value="F:neurexin family protein binding"/>
    <property type="evidence" value="ECO:0007669"/>
    <property type="project" value="TreeGrafter"/>
</dbReference>
<feature type="region of interest" description="Disordered" evidence="4">
    <location>
        <begin position="515"/>
        <end position="534"/>
    </location>
</feature>
<feature type="compositionally biased region" description="Low complexity" evidence="4">
    <location>
        <begin position="387"/>
        <end position="401"/>
    </location>
</feature>
<evidence type="ECO:0000313" key="7">
    <source>
        <dbReference type="Proteomes" id="UP001168990"/>
    </source>
</evidence>
<sequence>MEGLRVNWQQFIDMNTNISKTNPIIIFRSGDKKNNSQINNLKRSLRRAWTINGPSDYWNIVRKSNAIRIYRSLPLNRKKRKRFQDNVEKNSSIETIQATKYDECFDTLVVSYRDDNKSKDKVSLKSNEKKSNIPIFRKNLQEFEEIGTTSSDLLKQSSVSLSTQRCRGNNADDLRRYRDDNNLPSHIPKLLISQCSKENKLKKFPTENKDYISRLNIFHKNSLKDPTTNERSSDTKMTDKLPCKLPANEIITNDTQMNADICFVQKMTNESLNVKIEQQSVLNNTIFKGEIENFQEKQLQIDELQQRKYLKDDLSMDDIESETRIRRPSSHLSPEVSPLSTRSSRYSPRESESEPTPGLPRKTAIGNTSVSSQRIRDAISRTRRESNSSTRCESSGSESIRLSESGLHDYADLARRVRLFGNNYYCPRASVESDEPIPRDSATSAGEDEPPEDCLLRDPSRYPSASSSSSSQGRTILRRRRQFDSQGSRRRGKSHARSCCSEELLHLQIARHPSPLRNSYKPINGQTSPNPDYRRLVFISSDSSSGREEDDADSSCSSSSYLNGLPRNNHAQNLEDCDWDYFESDSLPLPSALSYGLRSNYLATHIKDTGRDWDCCLGRQSGACLACGGSPGRNVLPVPVPIPVPVPYPVPVPASLWNNGNFTPAASSMVAATTGNEASLTLKNIPTTSVPWFTWYPRFHQPEIYGTTGNNRTSSRITDGIFDPSNFTFHYNGTVQEYKNFLLSSGDDLNIDNNEMPNKSSHDETITTTMTATNSDDVKSNNENTQMTSNKTHCSSPTIMTSLDTNIQFHETNSNNNKTSSPTCNEMNTNDSLALMEQKRNSNSYSMLHGDSESSSGESSVESSDHEESSHRFSRIFVVNEDSLTSDNDDIEDIDSIVNKDQSSDENSLTNDTIVLKRVSTLSEESIITQQVSLFNKKINTIKNNKTKLKYPTQSEIYVGDSMDIPDNCVELRSIRSINHDYDNNIQQHLAEIDEMKSFNSSVTPDSLEIIKTINNSSLESTILKDIKNPELNSSTQHKNILQKMDSLNSSSNINDIKNENKIEIISNEDEINLHKVPTSIDEINQTMDSTNEEITLTEMTIESKVKGEIDEKSVDGHQVKESQHNGALTCSNSIDNTCGDDSGGYVAAQGMARFHSVERRPFTRNDNALSKAISNAEQSTNIHNNSSSANNKYKSLVMITQDGYQPVSVVTTDTTTLTSLNKSDDVDQPSQGLAGYYHLALEALTDQPQLNKGQGPRRPLMIKRLASTNNQHSTDYELNSGVIASDSESYSDINCYSINKDSINSIEDETKFHAGKSLNLLSETGELGDNNSGTDIVILEEGLADDDSWVEEVSHDEDEQSGTTVTEESSEDEINNVGDREEELRGYHRQAIDFTLHTIVEESCEESEAEHSLGLKNSRKLRPPSTSDLEKYFFFGLGGDQTSNNFTNNKDNCTANVNGINNPISNNNKNGNTQEIDSFSETSSVYSEVLESLGQDDIVFDMETNTNDFSNSSRLEKYFLSEFLGFDKDRRDSDGSVGSDSEGHPSPEAQRRKRLVRARGTGRSHSSSLDNLLALAQSNQNLSSQNSLQDLSMNQDSQDTQSEDSSTGNDGMDDGQTAVFGIDGQFDTVKRKKKKPRNLGSQSPRIVEDRSKSPDLRDGIVKLTEISNNENEIYPINSDESHDNIENIYGSENASDYIVNVSSSNNSVINNNRDGVVENDLKITETKTIHSILSSNTSNVFSPNADNRQNINETDSSRNKQQLRDSGFIGSCDDLLHHQKSITNDRKSDINLKNSNIDDNKMKDNNSSHAINKILQTSNNLPPPIANTSLSRKDSFNNWSSDEETNLMMSKMRQFFKTMVANSSGVAAVIINNNNNNNNVNNSSNNNNNNNNSSTPSPLPSPRSSEFTSTKSRNNIQNRTKPPQLVYFENELTRLMKTVPGIRDDQVREIVEYLSSEDTWSDSYDSSDYTSSDLEGATSGRRSALQEQISQSCQQIINKFDITSNERTKETEQSMPANTCVGRDTAFVYQKLVQSFTKMASDSVSSDTSSTPHSSPPLIAKVMHHIGSRLVALMHQVSENNSSAPQQQQSSSWRRYSQHHRTPSSASTTEDDDSTSDSAHTPVSSHFQLPRSKSHDPLLLINGHPTTMAGQEGEEREASDYERFSWRGSFESALMAADSRTKLSLLACSGDINANASVSALAMAAKRRSAGDLLFNPKSFSREQLDRVRSCGSIGGGNSPSVNAADTGVGDVSVEDKIWNNHRRSSVPDANIRDGSGASAGDDDTEDESEYPGDPRATTLPRGLMAVNSANVATNSLPRLPASNPSTINQTMTTNSPMHKAQSMYHFLPQYTGVKSARYRPPGFARNSLTNNPAGNVGPKRAFSAPGLQITGGHNQQINYKREREVSRSRRREQIISLVPDDGSSLSEACSTPLIGNTSPRLIASRTMIDIDDPERSGLHTGIHHHHHQHHGNNDNTRSSLSSLGARSDSLASVYSGAGEGRWCGSVAVKGEVEFSLQYDYKQLAFQIHINQCKDLAPVDIKRNRSDPYVKVYLLPDKSKNGKRKTKVKKHTLNPVFDETLKFHINLNGLETRTLWLTVWHSDMFGRNDFLGEVRMPLENKIFDDPTPRWYPLQERTEPFDDPIAYKGEVIVGLKYVPPNNSTQLERERESVGVGDRGGIVKGKKLLNYGALHVLVKEARNLQTRTKNSGTCDPFCKSYLLPDKGRAGKQKTHVVRKSGGSPVWNHTFIYKNVTLEELAERGLELTVWDHDRIASNEFLGGVRFNLGTGKNHDKSVDWMDATGRELSLWQNMIERPNFWVEGAVTLRPNLHNHSKNNAT</sequence>
<feature type="region of interest" description="Disordered" evidence="4">
    <location>
        <begin position="542"/>
        <end position="562"/>
    </location>
</feature>
<feature type="region of interest" description="Disordered" evidence="4">
    <location>
        <begin position="774"/>
        <end position="798"/>
    </location>
</feature>
<dbReference type="Proteomes" id="UP001168990">
    <property type="component" value="Unassembled WGS sequence"/>
</dbReference>
<dbReference type="PANTHER" id="PTHR45716">
    <property type="entry name" value="BITESIZE, ISOFORM I"/>
    <property type="match status" value="1"/>
</dbReference>
<comment type="subcellular location">
    <subcellularLocation>
        <location evidence="1">Membrane</location>
    </subcellularLocation>
</comment>
<reference evidence="6" key="2">
    <citation type="submission" date="2023-03" db="EMBL/GenBank/DDBJ databases">
        <authorList>
            <person name="Inwood S.N."/>
            <person name="Skelly J.G."/>
            <person name="Guhlin J."/>
            <person name="Harrop T.W.R."/>
            <person name="Goldson S.G."/>
            <person name="Dearden P.K."/>
        </authorList>
    </citation>
    <scope>NUCLEOTIDE SEQUENCE</scope>
    <source>
        <strain evidence="6">Irish</strain>
        <tissue evidence="6">Whole body</tissue>
    </source>
</reference>
<feature type="region of interest" description="Disordered" evidence="4">
    <location>
        <begin position="1960"/>
        <end position="1987"/>
    </location>
</feature>
<proteinExistence type="predicted"/>
<evidence type="ECO:0000256" key="1">
    <source>
        <dbReference type="ARBA" id="ARBA00004370"/>
    </source>
</evidence>
<dbReference type="FunFam" id="2.60.40.150:FF:000006">
    <property type="entry name" value="Synaptotagmin-like 5, isoform CRA_a"/>
    <property type="match status" value="1"/>
</dbReference>
<feature type="region of interest" description="Disordered" evidence="4">
    <location>
        <begin position="320"/>
        <end position="401"/>
    </location>
</feature>
<feature type="compositionally biased region" description="Polar residues" evidence="4">
    <location>
        <begin position="1737"/>
        <end position="1755"/>
    </location>
</feature>
<feature type="compositionally biased region" description="Low complexity" evidence="4">
    <location>
        <begin position="853"/>
        <end position="862"/>
    </location>
</feature>
<dbReference type="GO" id="GO:0006887">
    <property type="term" value="P:exocytosis"/>
    <property type="evidence" value="ECO:0007669"/>
    <property type="project" value="TreeGrafter"/>
</dbReference>
<dbReference type="PROSITE" id="PS50004">
    <property type="entry name" value="C2"/>
    <property type="match status" value="2"/>
</dbReference>
<feature type="region of interest" description="Disordered" evidence="4">
    <location>
        <begin position="2454"/>
        <end position="2484"/>
    </location>
</feature>
<dbReference type="EMBL" id="JAQQBS010001425">
    <property type="protein sequence ID" value="KAK0157606.1"/>
    <property type="molecule type" value="Genomic_DNA"/>
</dbReference>
<feature type="region of interest" description="Disordered" evidence="4">
    <location>
        <begin position="1352"/>
        <end position="1379"/>
    </location>
</feature>
<evidence type="ECO:0000313" key="6">
    <source>
        <dbReference type="EMBL" id="KAK0157606.1"/>
    </source>
</evidence>
<dbReference type="PANTHER" id="PTHR45716:SF2">
    <property type="entry name" value="BITESIZE, ISOFORM I"/>
    <property type="match status" value="1"/>
</dbReference>
<feature type="compositionally biased region" description="Basic and acidic residues" evidence="4">
    <location>
        <begin position="374"/>
        <end position="386"/>
    </location>
</feature>
<dbReference type="CDD" id="cd08521">
    <property type="entry name" value="C2A_SLP"/>
    <property type="match status" value="1"/>
</dbReference>
<feature type="compositionally biased region" description="Basic residues" evidence="4">
    <location>
        <begin position="2463"/>
        <end position="2472"/>
    </location>
</feature>
<feature type="region of interest" description="Disordered" evidence="4">
    <location>
        <begin position="428"/>
        <end position="497"/>
    </location>
</feature>
<feature type="compositionally biased region" description="Low complexity" evidence="4">
    <location>
        <begin position="1960"/>
        <end position="1974"/>
    </location>
</feature>
<feature type="compositionally biased region" description="Low complexity" evidence="4">
    <location>
        <begin position="1878"/>
        <end position="1895"/>
    </location>
</feature>
<protein>
    <recommendedName>
        <fullName evidence="5">C2 domain-containing protein</fullName>
    </recommendedName>
</protein>
<feature type="region of interest" description="Disordered" evidence="4">
    <location>
        <begin position="2260"/>
        <end position="2303"/>
    </location>
</feature>
<dbReference type="CDD" id="cd04020">
    <property type="entry name" value="C2B_SLP_1-2-3-4"/>
    <property type="match status" value="1"/>
</dbReference>
<feature type="compositionally biased region" description="Acidic residues" evidence="4">
    <location>
        <begin position="1352"/>
        <end position="1361"/>
    </location>
</feature>
<dbReference type="Pfam" id="PF00168">
    <property type="entry name" value="C2"/>
    <property type="match status" value="2"/>
</dbReference>
<keyword evidence="2" id="KW-0677">Repeat</keyword>
<feature type="compositionally biased region" description="Polar residues" evidence="4">
    <location>
        <begin position="1903"/>
        <end position="1922"/>
    </location>
</feature>
<reference evidence="6" key="1">
    <citation type="journal article" date="2023" name="bioRxiv">
        <title>Scaffold-level genome assemblies of two parasitoid biocontrol wasps reveal the parthenogenesis mechanism and an associated novel virus.</title>
        <authorList>
            <person name="Inwood S."/>
            <person name="Skelly J."/>
            <person name="Guhlin J."/>
            <person name="Harrop T."/>
            <person name="Goldson S."/>
            <person name="Dearden P."/>
        </authorList>
    </citation>
    <scope>NUCLEOTIDE SEQUENCE</scope>
    <source>
        <strain evidence="6">Irish</strain>
        <tissue evidence="6">Whole body</tissue>
    </source>
</reference>
<feature type="compositionally biased region" description="Acidic residues" evidence="4">
    <location>
        <begin position="2282"/>
        <end position="2292"/>
    </location>
</feature>
<feature type="compositionally biased region" description="Low complexity" evidence="4">
    <location>
        <begin position="1585"/>
        <end position="1608"/>
    </location>
</feature>
<dbReference type="InterPro" id="IPR000008">
    <property type="entry name" value="C2_dom"/>
</dbReference>
<feature type="compositionally biased region" description="Low complexity" evidence="4">
    <location>
        <begin position="2083"/>
        <end position="2096"/>
    </location>
</feature>
<dbReference type="InterPro" id="IPR043567">
    <property type="entry name" value="SYTL1-5_C2B"/>
</dbReference>
<feature type="region of interest" description="Disordered" evidence="4">
    <location>
        <begin position="844"/>
        <end position="872"/>
    </location>
</feature>
<evidence type="ECO:0000256" key="4">
    <source>
        <dbReference type="SAM" id="MobiDB-lite"/>
    </source>
</evidence>
<gene>
    <name evidence="6" type="ORF">PV328_011326</name>
</gene>
<name>A0AA39EYB5_9HYME</name>
<feature type="region of interest" description="Disordered" evidence="4">
    <location>
        <begin position="1531"/>
        <end position="1569"/>
    </location>
</feature>
<feature type="region of interest" description="Disordered" evidence="4">
    <location>
        <begin position="1878"/>
        <end position="1926"/>
    </location>
</feature>
<feature type="region of interest" description="Disordered" evidence="4">
    <location>
        <begin position="2080"/>
        <end position="2160"/>
    </location>
</feature>
<dbReference type="GO" id="GO:0005886">
    <property type="term" value="C:plasma membrane"/>
    <property type="evidence" value="ECO:0007669"/>
    <property type="project" value="TreeGrafter"/>
</dbReference>
<evidence type="ECO:0000259" key="5">
    <source>
        <dbReference type="PROSITE" id="PS50004"/>
    </source>
</evidence>
<feature type="domain" description="C2" evidence="5">
    <location>
        <begin position="2674"/>
        <end position="2800"/>
    </location>
</feature>
<keyword evidence="3" id="KW-0472">Membrane</keyword>
<comment type="caution">
    <text evidence="6">The sequence shown here is derived from an EMBL/GenBank/DDBJ whole genome shotgun (WGS) entry which is preliminary data.</text>
</comment>
<feature type="region of interest" description="Disordered" evidence="4">
    <location>
        <begin position="1585"/>
        <end position="1655"/>
    </location>
</feature>
<dbReference type="GO" id="GO:0070382">
    <property type="term" value="C:exocytic vesicle"/>
    <property type="evidence" value="ECO:0007669"/>
    <property type="project" value="TreeGrafter"/>
</dbReference>